<sequence length="90" mass="10128">MGIFDTSWVSMKSFLSKRGVKEEILAFDARNISPEIRESVEKLLKKNAESFDSKNAKRASAAAAPLASWVKANVIYSRVLEKIKPLEKEQ</sequence>
<dbReference type="GO" id="GO:0007018">
    <property type="term" value="P:microtubule-based movement"/>
    <property type="evidence" value="ECO:0007669"/>
    <property type="project" value="InterPro"/>
</dbReference>
<organism evidence="1 2">
    <name type="scientific">Stegodyphus mimosarum</name>
    <name type="common">African social velvet spider</name>
    <dbReference type="NCBI Taxonomy" id="407821"/>
    <lineage>
        <taxon>Eukaryota</taxon>
        <taxon>Metazoa</taxon>
        <taxon>Ecdysozoa</taxon>
        <taxon>Arthropoda</taxon>
        <taxon>Chelicerata</taxon>
        <taxon>Arachnida</taxon>
        <taxon>Araneae</taxon>
        <taxon>Araneomorphae</taxon>
        <taxon>Entelegynae</taxon>
        <taxon>Eresoidea</taxon>
        <taxon>Eresidae</taxon>
        <taxon>Stegodyphus</taxon>
    </lineage>
</organism>
<gene>
    <name evidence="1" type="ORF">X975_07786</name>
</gene>
<dbReference type="EMBL" id="KK117461">
    <property type="protein sequence ID" value="KFM70533.1"/>
    <property type="molecule type" value="Genomic_DNA"/>
</dbReference>
<dbReference type="OrthoDB" id="6424585at2759"/>
<reference evidence="1 2" key="1">
    <citation type="submission" date="2013-11" db="EMBL/GenBank/DDBJ databases">
        <title>Genome sequencing of Stegodyphus mimosarum.</title>
        <authorList>
            <person name="Bechsgaard J."/>
        </authorList>
    </citation>
    <scope>NUCLEOTIDE SEQUENCE [LARGE SCALE GENOMIC DNA]</scope>
</reference>
<dbReference type="GO" id="GO:0045505">
    <property type="term" value="F:dynein intermediate chain binding"/>
    <property type="evidence" value="ECO:0007669"/>
    <property type="project" value="InterPro"/>
</dbReference>
<name>A0A087TZJ4_STEMI</name>
<proteinExistence type="predicted"/>
<protein>
    <submittedName>
        <fullName evidence="1">Cytoplasmic dynein 2 heavy chain 1</fullName>
    </submittedName>
</protein>
<accession>A0A087TZJ4</accession>
<evidence type="ECO:0000313" key="1">
    <source>
        <dbReference type="EMBL" id="KFM70533.1"/>
    </source>
</evidence>
<dbReference type="PANTHER" id="PTHR46532">
    <property type="entry name" value="MALE FERTILITY FACTOR KL5"/>
    <property type="match status" value="1"/>
</dbReference>
<dbReference type="GO" id="GO:0051959">
    <property type="term" value="F:dynein light intermediate chain binding"/>
    <property type="evidence" value="ECO:0007669"/>
    <property type="project" value="InterPro"/>
</dbReference>
<evidence type="ECO:0000313" key="2">
    <source>
        <dbReference type="Proteomes" id="UP000054359"/>
    </source>
</evidence>
<dbReference type="Proteomes" id="UP000054359">
    <property type="component" value="Unassembled WGS sequence"/>
</dbReference>
<dbReference type="STRING" id="407821.A0A087TZJ4"/>
<dbReference type="AlphaFoldDB" id="A0A087TZJ4"/>
<dbReference type="PANTHER" id="PTHR46532:SF15">
    <property type="entry name" value="CYTOPLASMIC DYNEIN 2 HEAVY CHAIN 1"/>
    <property type="match status" value="1"/>
</dbReference>
<dbReference type="InterPro" id="IPR026983">
    <property type="entry name" value="DHC"/>
</dbReference>
<dbReference type="GO" id="GO:0005858">
    <property type="term" value="C:axonemal dynein complex"/>
    <property type="evidence" value="ECO:0007669"/>
    <property type="project" value="TreeGrafter"/>
</dbReference>
<dbReference type="Gene3D" id="1.20.920.20">
    <property type="match status" value="1"/>
</dbReference>
<feature type="non-terminal residue" evidence="1">
    <location>
        <position position="90"/>
    </location>
</feature>
<keyword evidence="2" id="KW-1185">Reference proteome</keyword>